<comment type="caution">
    <text evidence="1">The sequence shown here is derived from an EMBL/GenBank/DDBJ whole genome shotgun (WGS) entry which is preliminary data.</text>
</comment>
<evidence type="ECO:0000313" key="2">
    <source>
        <dbReference type="Proteomes" id="UP001165085"/>
    </source>
</evidence>
<dbReference type="AlphaFoldDB" id="A0A9W7BIX2"/>
<protein>
    <submittedName>
        <fullName evidence="1">Uncharacterized protein</fullName>
    </submittedName>
</protein>
<dbReference type="Proteomes" id="UP001165085">
    <property type="component" value="Unassembled WGS sequence"/>
</dbReference>
<proteinExistence type="predicted"/>
<dbReference type="OrthoDB" id="185582at2759"/>
<keyword evidence="2" id="KW-1185">Reference proteome</keyword>
<name>A0A9W7BIX2_9STRA</name>
<reference evidence="2" key="1">
    <citation type="journal article" date="2023" name="Commun. Biol.">
        <title>Genome analysis of Parmales, the sister group of diatoms, reveals the evolutionary specialization of diatoms from phago-mixotrophs to photoautotrophs.</title>
        <authorList>
            <person name="Ban H."/>
            <person name="Sato S."/>
            <person name="Yoshikawa S."/>
            <person name="Yamada K."/>
            <person name="Nakamura Y."/>
            <person name="Ichinomiya M."/>
            <person name="Sato N."/>
            <person name="Blanc-Mathieu R."/>
            <person name="Endo H."/>
            <person name="Kuwata A."/>
            <person name="Ogata H."/>
        </authorList>
    </citation>
    <scope>NUCLEOTIDE SEQUENCE [LARGE SCALE GENOMIC DNA]</scope>
    <source>
        <strain evidence="2">NIES 3701</strain>
    </source>
</reference>
<accession>A0A9W7BIX2</accession>
<evidence type="ECO:0000313" key="1">
    <source>
        <dbReference type="EMBL" id="GMH87518.1"/>
    </source>
</evidence>
<organism evidence="1 2">
    <name type="scientific">Triparma strigata</name>
    <dbReference type="NCBI Taxonomy" id="1606541"/>
    <lineage>
        <taxon>Eukaryota</taxon>
        <taxon>Sar</taxon>
        <taxon>Stramenopiles</taxon>
        <taxon>Ochrophyta</taxon>
        <taxon>Bolidophyceae</taxon>
        <taxon>Parmales</taxon>
        <taxon>Triparmaceae</taxon>
        <taxon>Triparma</taxon>
    </lineage>
</organism>
<sequence length="508" mass="53939">MSAFKPQTGITWPLDASGRASSTPVNKSIWTTALTAFKSSNNAKALISKIEAEKNWRANYMKYVNDFVVLQAGASEEECLESCRLGLEKLNSAMTWSVNGEVKSSAKEAMSSSALEKFVTKTIVNSGSKADKFTLKAPLGSDLESLSGESLKAQGEAWATYGCIEPSASAALSSIASAEGVSKLVSNKIFVLLGATSSLGPFKSLSKLGASIACVARKGKKMEKLIKDSEESGATLLLPTREGVAGADLLADAPALAEWILSLPKGDEQIVLGCYAYLDGEKHVRASVAMDLIAEKVCSQRKGSALAYLVSPATSHAATEEAVLDVSTRYMNTPAWHGVFRAGFGTFSKNTFYNADKTNIKIFNGLSNFQGPNYALAKTSQQWRAMLAKAEGAVVSANHAPAARTESMVGYATIAAALEGMQSFPPLVAFDPDTASDMMAAILLWDLTSSTSAALPSNKDTHPTLLLVQNACHGGMWRCAYDMETVNTPSFLFGRFTPSYTPSGSLAK</sequence>
<dbReference type="EMBL" id="BRXY01000330">
    <property type="protein sequence ID" value="GMH87518.1"/>
    <property type="molecule type" value="Genomic_DNA"/>
</dbReference>
<gene>
    <name evidence="1" type="ORF">TrST_g13296</name>
</gene>